<comment type="similarity">
    <text evidence="1">Belongs to the CutA family.</text>
</comment>
<dbReference type="EMBL" id="SSHH01000004">
    <property type="protein sequence ID" value="TIX49118.1"/>
    <property type="molecule type" value="Genomic_DNA"/>
</dbReference>
<evidence type="ECO:0000313" key="3">
    <source>
        <dbReference type="Proteomes" id="UP000309389"/>
    </source>
</evidence>
<dbReference type="Proteomes" id="UP000309389">
    <property type="component" value="Unassembled WGS sequence"/>
</dbReference>
<dbReference type="SUPFAM" id="SSF54913">
    <property type="entry name" value="GlnB-like"/>
    <property type="match status" value="1"/>
</dbReference>
<dbReference type="PANTHER" id="PTHR23419:SF8">
    <property type="entry name" value="FI09726P"/>
    <property type="match status" value="1"/>
</dbReference>
<protein>
    <submittedName>
        <fullName evidence="2">Divalent-cation tolerance protein CutA</fullName>
    </submittedName>
</protein>
<accession>A0A4T3EXC5</accession>
<dbReference type="OrthoDB" id="37622at2"/>
<gene>
    <name evidence="2" type="ORF">E5222_15460</name>
</gene>
<dbReference type="GO" id="GO:0005507">
    <property type="term" value="F:copper ion binding"/>
    <property type="evidence" value="ECO:0007669"/>
    <property type="project" value="TreeGrafter"/>
</dbReference>
<organism evidence="2 3">
    <name type="scientific">Alteraurantiacibacter aquimixticola</name>
    <dbReference type="NCBI Taxonomy" id="2489173"/>
    <lineage>
        <taxon>Bacteria</taxon>
        <taxon>Pseudomonadati</taxon>
        <taxon>Pseudomonadota</taxon>
        <taxon>Alphaproteobacteria</taxon>
        <taxon>Sphingomonadales</taxon>
        <taxon>Erythrobacteraceae</taxon>
        <taxon>Alteraurantiacibacter</taxon>
    </lineage>
</organism>
<dbReference type="RefSeq" id="WP_136694692.1">
    <property type="nucleotide sequence ID" value="NZ_SSHH01000004.1"/>
</dbReference>
<dbReference type="PANTHER" id="PTHR23419">
    <property type="entry name" value="DIVALENT CATION TOLERANCE CUTA-RELATED"/>
    <property type="match status" value="1"/>
</dbReference>
<evidence type="ECO:0000256" key="1">
    <source>
        <dbReference type="ARBA" id="ARBA00010169"/>
    </source>
</evidence>
<dbReference type="InterPro" id="IPR004323">
    <property type="entry name" value="Ion_tolerance_CutA"/>
</dbReference>
<comment type="caution">
    <text evidence="2">The sequence shown here is derived from an EMBL/GenBank/DDBJ whole genome shotgun (WGS) entry which is preliminary data.</text>
</comment>
<dbReference type="Pfam" id="PF03091">
    <property type="entry name" value="CutA1"/>
    <property type="match status" value="1"/>
</dbReference>
<name>A0A4T3EXC5_9SPHN</name>
<reference evidence="2 3" key="1">
    <citation type="submission" date="2019-04" db="EMBL/GenBank/DDBJ databases">
        <title>Altererythrobacter aquimixticola sp. nov., isolated from sediment of junction between the ocean and a freshwater spring.</title>
        <authorList>
            <person name="Yoon J.-H."/>
        </authorList>
    </citation>
    <scope>NUCLEOTIDE SEQUENCE [LARGE SCALE GENOMIC DNA]</scope>
    <source>
        <strain evidence="2 3">SSKS-13</strain>
    </source>
</reference>
<evidence type="ECO:0000313" key="2">
    <source>
        <dbReference type="EMBL" id="TIX49118.1"/>
    </source>
</evidence>
<dbReference type="InterPro" id="IPR015867">
    <property type="entry name" value="N-reg_PII/ATP_PRibTrfase_C"/>
</dbReference>
<dbReference type="InterPro" id="IPR011322">
    <property type="entry name" value="N-reg_PII-like_a/b"/>
</dbReference>
<proteinExistence type="inferred from homology"/>
<dbReference type="Gene3D" id="3.30.70.120">
    <property type="match status" value="1"/>
</dbReference>
<keyword evidence="3" id="KW-1185">Reference proteome</keyword>
<dbReference type="AlphaFoldDB" id="A0A4T3EXC5"/>
<dbReference type="GO" id="GO:0010038">
    <property type="term" value="P:response to metal ion"/>
    <property type="evidence" value="ECO:0007669"/>
    <property type="project" value="InterPro"/>
</dbReference>
<sequence length="103" mass="11259">MSKAALAWCPFPNEAEARAVATHLLDEKLIACANILPGMVSLYEWEGERGESNEVGVLFKTSAQLRDSLAKRLTQLHSYASPAIMLWDVEAAPETTAEWLGGL</sequence>